<keyword evidence="1" id="KW-0614">Plasmid</keyword>
<name>L0NM97_9HYPH</name>
<dbReference type="Proteomes" id="UP000010792">
    <property type="component" value="Plasmid NT26_p1"/>
</dbReference>
<keyword evidence="2" id="KW-1185">Reference proteome</keyword>
<reference evidence="1 2" key="1">
    <citation type="journal article" date="2013" name="Genome Biol. Evol.">
        <title>Life in an arsenic-containing gold mine: genome and physiology of the autotrophic arsenite-oxidizing bacterium rhizobium sp. NT-26.</title>
        <authorList>
            <person name="Andres J."/>
            <person name="Arsene-Ploetze F."/>
            <person name="Barbe V."/>
            <person name="Brochier-Armanet C."/>
            <person name="Cleiss-Arnold J."/>
            <person name="Coppee J.Y."/>
            <person name="Dillies M.A."/>
            <person name="Geist"/>
            <person name="L"/>
            <person name="Joublin A."/>
            <person name="Koechler S."/>
            <person name="Lassalle F."/>
            <person name="Marchal M."/>
            <person name="Medigue C."/>
            <person name="Muller D."/>
            <person name="Nesme X."/>
            <person name="Plewniak F."/>
            <person name="Proux C."/>
            <person name="Ramirez-Bahena M.H."/>
            <person name="Schenowitz C."/>
            <person name="Sismeiro O."/>
            <person name="Vallenet D."/>
            <person name="Santini J.M."/>
            <person name="Bertin P.N."/>
        </authorList>
    </citation>
    <scope>NUCLEOTIDE SEQUENCE [LARGE SCALE GENOMIC DNA]</scope>
    <source>
        <strain evidence="1 2">NT-26</strain>
        <plasmid evidence="1 2">NT26_p1</plasmid>
    </source>
</reference>
<sequence>MRYRRPVPESILAKACSALMLPLTGAEVTPWDDDAASVTCRPDCLPKELMAALRGCAGMSKSVVAVCARAGRSSIGLAASTTKATLVCKIITRADPPTPELTRFNGTLFGKFMNPVSLTHTVQPPIGRRSALRRLPLQVFSPQKEKVCGFG</sequence>
<organism evidence="1 2">
    <name type="scientific">Pseudorhizobium banfieldiae</name>
    <dbReference type="NCBI Taxonomy" id="1125847"/>
    <lineage>
        <taxon>Bacteria</taxon>
        <taxon>Pseudomonadati</taxon>
        <taxon>Pseudomonadota</taxon>
        <taxon>Alphaproteobacteria</taxon>
        <taxon>Hyphomicrobiales</taxon>
        <taxon>Rhizobiaceae</taxon>
        <taxon>Rhizobium/Agrobacterium group</taxon>
        <taxon>Pseudorhizobium</taxon>
    </lineage>
</organism>
<gene>
    <name evidence="1" type="ORF">NT26_p10140</name>
</gene>
<evidence type="ECO:0000313" key="1">
    <source>
        <dbReference type="EMBL" id="CCF22165.1"/>
    </source>
</evidence>
<protein>
    <submittedName>
        <fullName evidence="1">Uncharacterized protein</fullName>
    </submittedName>
</protein>
<dbReference type="KEGG" id="rht:NT26_p10140"/>
<accession>L0NM97</accession>
<dbReference type="EMBL" id="FO082821">
    <property type="protein sequence ID" value="CCF22165.1"/>
    <property type="molecule type" value="Genomic_DNA"/>
</dbReference>
<evidence type="ECO:0000313" key="2">
    <source>
        <dbReference type="Proteomes" id="UP000010792"/>
    </source>
</evidence>
<proteinExistence type="predicted"/>
<dbReference type="AlphaFoldDB" id="L0NM97"/>
<geneLocation type="plasmid" evidence="1 2">
    <name>NT26_p1</name>
</geneLocation>